<feature type="binding site" evidence="9">
    <location>
        <begin position="128"/>
        <end position="136"/>
    </location>
    <ligand>
        <name>5-phospho-alpha-D-ribose 1-diphosphate</name>
        <dbReference type="ChEBI" id="CHEBI:58017"/>
    </ligand>
</feature>
<name>A0A3S1CGZ9_9CYAN</name>
<feature type="binding site" evidence="9">
    <location>
        <position position="112"/>
    </location>
    <ligand>
        <name>Mg(2+)</name>
        <dbReference type="ChEBI" id="CHEBI:18420"/>
        <label>1</label>
    </ligand>
</feature>
<feature type="binding site" evidence="9">
    <location>
        <position position="140"/>
    </location>
    <ligand>
        <name>5-phospho-alpha-D-ribose 1-diphosphate</name>
        <dbReference type="ChEBI" id="CHEBI:58017"/>
    </ligand>
</feature>
<reference evidence="12" key="2">
    <citation type="journal article" date="2019" name="Genome Biol. Evol.">
        <title>Day and night: Metabolic profiles and evolutionary relationships of six axenic non-marine cyanobacteria.</title>
        <authorList>
            <person name="Will S.E."/>
            <person name="Henke P."/>
            <person name="Boedeker C."/>
            <person name="Huang S."/>
            <person name="Brinkmann H."/>
            <person name="Rohde M."/>
            <person name="Jarek M."/>
            <person name="Friedl T."/>
            <person name="Seufert S."/>
            <person name="Schumacher M."/>
            <person name="Overmann J."/>
            <person name="Neumann-Schaal M."/>
            <person name="Petersen J."/>
        </authorList>
    </citation>
    <scope>NUCLEOTIDE SEQUENCE [LARGE SCALE GENOMIC DNA]</scope>
    <source>
        <strain evidence="12">PCC 7102</strain>
    </source>
</reference>
<comment type="catalytic activity">
    <reaction evidence="7 9">
        <text>N-(5-phospho-beta-D-ribosyl)anthranilate + diphosphate = 5-phospho-alpha-D-ribose 1-diphosphate + anthranilate</text>
        <dbReference type="Rhea" id="RHEA:11768"/>
        <dbReference type="ChEBI" id="CHEBI:16567"/>
        <dbReference type="ChEBI" id="CHEBI:18277"/>
        <dbReference type="ChEBI" id="CHEBI:33019"/>
        <dbReference type="ChEBI" id="CHEBI:58017"/>
        <dbReference type="EC" id="2.4.2.18"/>
    </reaction>
</comment>
<comment type="subunit">
    <text evidence="9">Homodimer.</text>
</comment>
<proteinExistence type="inferred from homology"/>
<keyword evidence="2 9" id="KW-0028">Amino-acid biosynthesis</keyword>
<dbReference type="PANTHER" id="PTHR43285:SF2">
    <property type="entry name" value="ANTHRANILATE PHOSPHORIBOSYLTRANSFERASE"/>
    <property type="match status" value="1"/>
</dbReference>
<accession>A0A3S1CGZ9</accession>
<dbReference type="PANTHER" id="PTHR43285">
    <property type="entry name" value="ANTHRANILATE PHOSPHORIBOSYLTRANSFERASE"/>
    <property type="match status" value="1"/>
</dbReference>
<evidence type="ECO:0000313" key="13">
    <source>
        <dbReference type="Proteomes" id="UP000271624"/>
    </source>
</evidence>
<dbReference type="InterPro" id="IPR017459">
    <property type="entry name" value="Glycosyl_Trfase_fam3_N_dom"/>
</dbReference>
<comment type="cofactor">
    <cofactor evidence="9">
        <name>Mg(2+)</name>
        <dbReference type="ChEBI" id="CHEBI:18420"/>
    </cofactor>
    <text evidence="9">Binds 2 magnesium ions per monomer.</text>
</comment>
<feature type="binding site" evidence="9">
    <location>
        <position position="246"/>
    </location>
    <ligand>
        <name>Mg(2+)</name>
        <dbReference type="ChEBI" id="CHEBI:18420"/>
        <label>1</label>
    </ligand>
</feature>
<evidence type="ECO:0000256" key="5">
    <source>
        <dbReference type="ARBA" id="ARBA00022822"/>
    </source>
</evidence>
<comment type="similarity">
    <text evidence="9">Belongs to the anthranilate phosphoribosyltransferase family.</text>
</comment>
<feature type="binding site" evidence="9">
    <location>
        <position position="100"/>
    </location>
    <ligand>
        <name>anthranilate</name>
        <dbReference type="ChEBI" id="CHEBI:16567"/>
        <label>1</label>
    </ligand>
</feature>
<comment type="caution">
    <text evidence="9">Lacks conserved residue(s) required for the propagation of feature annotation.</text>
</comment>
<comment type="pathway">
    <text evidence="1 9">Amino-acid biosynthesis; L-tryptophan biosynthesis; L-tryptophan from chorismate: step 2/5.</text>
</comment>
<feature type="domain" description="Glycosyl transferase family 3 N-terminal" evidence="11">
    <location>
        <begin position="21"/>
        <end position="80"/>
    </location>
</feature>
<protein>
    <recommendedName>
        <fullName evidence="9">Anthranilate phosphoribosyltransferase</fullName>
        <ecNumber evidence="9">2.4.2.18</ecNumber>
    </recommendedName>
</protein>
<dbReference type="InterPro" id="IPR005940">
    <property type="entry name" value="Anthranilate_Pribosyl_Tfrase"/>
</dbReference>
<dbReference type="GO" id="GO:0000162">
    <property type="term" value="P:L-tryptophan biosynthetic process"/>
    <property type="evidence" value="ECO:0007669"/>
    <property type="project" value="UniProtKB-UniRule"/>
</dbReference>
<dbReference type="GO" id="GO:0000287">
    <property type="term" value="F:magnesium ion binding"/>
    <property type="evidence" value="ECO:0007669"/>
    <property type="project" value="UniProtKB-UniRule"/>
</dbReference>
<feature type="binding site" evidence="9">
    <location>
        <position position="245"/>
    </location>
    <ligand>
        <name>Mg(2+)</name>
        <dbReference type="ChEBI" id="CHEBI:18420"/>
        <label>2</label>
    </ligand>
</feature>
<comment type="function">
    <text evidence="9">Catalyzes the transfer of the phosphoribosyl group of 5-phosphorylribose-1-pyrophosphate (PRPP) to anthranilate to yield N-(5'-phosphoribosyl)-anthranilate (PRA).</text>
</comment>
<evidence type="ECO:0000313" key="12">
    <source>
        <dbReference type="EMBL" id="RUT03264.1"/>
    </source>
</evidence>
<evidence type="ECO:0000259" key="11">
    <source>
        <dbReference type="Pfam" id="PF02885"/>
    </source>
</evidence>
<dbReference type="GO" id="GO:0004048">
    <property type="term" value="F:anthranilate phosphoribosyltransferase activity"/>
    <property type="evidence" value="ECO:0007669"/>
    <property type="project" value="UniProtKB-UniRule"/>
</dbReference>
<feature type="domain" description="Glycosyl transferase family 3" evidence="10">
    <location>
        <begin position="94"/>
        <end position="346"/>
    </location>
</feature>
<dbReference type="SUPFAM" id="SSF52418">
    <property type="entry name" value="Nucleoside phosphorylase/phosphoribosyltransferase catalytic domain"/>
    <property type="match status" value="1"/>
</dbReference>
<feature type="binding site" evidence="9">
    <location>
        <position position="131"/>
    </location>
    <ligand>
        <name>anthranilate</name>
        <dbReference type="ChEBI" id="CHEBI:16567"/>
        <label>1</label>
    </ligand>
</feature>
<dbReference type="Gene3D" id="1.20.970.10">
    <property type="entry name" value="Transferase, Pyrimidine Nucleoside Phosphorylase, Chain C"/>
    <property type="match status" value="1"/>
</dbReference>
<dbReference type="Pfam" id="PF02885">
    <property type="entry name" value="Glycos_trans_3N"/>
    <property type="match status" value="1"/>
</dbReference>
<dbReference type="EMBL" id="RSCL01000014">
    <property type="protein sequence ID" value="RUT03264.1"/>
    <property type="molecule type" value="Genomic_DNA"/>
</dbReference>
<dbReference type="RefSeq" id="WP_127083829.1">
    <property type="nucleotide sequence ID" value="NZ_RSCL01000014.1"/>
</dbReference>
<evidence type="ECO:0000256" key="2">
    <source>
        <dbReference type="ARBA" id="ARBA00022605"/>
    </source>
</evidence>
<keyword evidence="4 9" id="KW-0808">Transferase</keyword>
<sequence>MSSSPTTLKVSSESTTVNWSSLLQQILDHQSLSRQQAVELMQGWLNEAIPLELSGAILIGLQAKGVSCDELAGMAQVLQSLSVSEGSIEPTTTPLIDTCGTGGDGASTFNISTAVAFVAAAAGVRVAKHGNRSASSRVGSADVLEYLGVNLSAPGDKVQAAVDSVGISFLFAPGWHPAMKAVAGIRKNLKVRTVFNLLGPLVNPMRPTGQVMGVYTPKLLETIANAMLQLGTHKAIVLNGREGLDEASLGDLTDLAVLSDGKVEMKTVDPQALGLVKAPVTELRGGDVEENADILKAVLQGKGTTAQTSVVALNAGLALEVGDAVPWGEHQKGTELALDILASGAAWDKLECLVEFLRS</sequence>
<dbReference type="InterPro" id="IPR036320">
    <property type="entry name" value="Glycosyl_Trfase_fam3_N_dom_sf"/>
</dbReference>
<dbReference type="Proteomes" id="UP000271624">
    <property type="component" value="Unassembled WGS sequence"/>
</dbReference>
<dbReference type="Gene3D" id="3.40.1030.10">
    <property type="entry name" value="Nucleoside phosphorylase/phosphoribosyltransferase catalytic domain"/>
    <property type="match status" value="1"/>
</dbReference>
<evidence type="ECO:0000259" key="10">
    <source>
        <dbReference type="Pfam" id="PF00591"/>
    </source>
</evidence>
<dbReference type="NCBIfam" id="TIGR01245">
    <property type="entry name" value="trpD"/>
    <property type="match status" value="1"/>
</dbReference>
<gene>
    <name evidence="9 12" type="primary">trpD</name>
    <name evidence="12" type="ORF">DSM106972_055720</name>
</gene>
<evidence type="ECO:0000256" key="4">
    <source>
        <dbReference type="ARBA" id="ARBA00022679"/>
    </source>
</evidence>
<evidence type="ECO:0000256" key="9">
    <source>
        <dbReference type="HAMAP-Rule" id="MF_00211"/>
    </source>
</evidence>
<keyword evidence="6 9" id="KW-0057">Aromatic amino acid biosynthesis</keyword>
<reference evidence="12" key="1">
    <citation type="submission" date="2018-12" db="EMBL/GenBank/DDBJ databases">
        <authorList>
            <person name="Will S."/>
            <person name="Neumann-Schaal M."/>
            <person name="Henke P."/>
        </authorList>
    </citation>
    <scope>NUCLEOTIDE SEQUENCE</scope>
    <source>
        <strain evidence="12">PCC 7102</strain>
    </source>
</reference>
<keyword evidence="13" id="KW-1185">Reference proteome</keyword>
<dbReference type="UniPathway" id="UPA00035">
    <property type="reaction ID" value="UER00041"/>
</dbReference>
<keyword evidence="9" id="KW-0460">Magnesium</keyword>
<dbReference type="GO" id="GO:0005829">
    <property type="term" value="C:cytosol"/>
    <property type="evidence" value="ECO:0007669"/>
    <property type="project" value="TreeGrafter"/>
</dbReference>
<dbReference type="SUPFAM" id="SSF47648">
    <property type="entry name" value="Nucleoside phosphorylase/phosphoribosyltransferase N-terminal domain"/>
    <property type="match status" value="1"/>
</dbReference>
<evidence type="ECO:0000256" key="6">
    <source>
        <dbReference type="ARBA" id="ARBA00023141"/>
    </source>
</evidence>
<evidence type="ECO:0000256" key="8">
    <source>
        <dbReference type="ARBA" id="ARBA00061188"/>
    </source>
</evidence>
<dbReference type="EC" id="2.4.2.18" evidence="9"/>
<dbReference type="AlphaFoldDB" id="A0A3S1CGZ9"/>
<dbReference type="HAMAP" id="MF_00211">
    <property type="entry name" value="TrpD"/>
    <property type="match status" value="1"/>
</dbReference>
<dbReference type="OrthoDB" id="9806430at2"/>
<dbReference type="FunFam" id="3.40.1030.10:FF:000002">
    <property type="entry name" value="Anthranilate phosphoribosyltransferase"/>
    <property type="match status" value="1"/>
</dbReference>
<keyword evidence="9" id="KW-0479">Metal-binding</keyword>
<comment type="similarity">
    <text evidence="8">In the C-terminal section; belongs to the anthranilate phosphoribosyltransferase family.</text>
</comment>
<organism evidence="12 13">
    <name type="scientific">Dulcicalothrix desertica PCC 7102</name>
    <dbReference type="NCBI Taxonomy" id="232991"/>
    <lineage>
        <taxon>Bacteria</taxon>
        <taxon>Bacillati</taxon>
        <taxon>Cyanobacteriota</taxon>
        <taxon>Cyanophyceae</taxon>
        <taxon>Nostocales</taxon>
        <taxon>Calotrichaceae</taxon>
        <taxon>Dulcicalothrix</taxon>
    </lineage>
</organism>
<keyword evidence="5 9" id="KW-0822">Tryptophan biosynthesis</keyword>
<evidence type="ECO:0000256" key="1">
    <source>
        <dbReference type="ARBA" id="ARBA00004907"/>
    </source>
</evidence>
<feature type="binding site" evidence="9">
    <location>
        <position position="108"/>
    </location>
    <ligand>
        <name>5-phospho-alpha-D-ribose 1-diphosphate</name>
        <dbReference type="ChEBI" id="CHEBI:58017"/>
    </ligand>
</feature>
<feature type="binding site" evidence="9">
    <location>
        <begin position="103"/>
        <end position="104"/>
    </location>
    <ligand>
        <name>5-phospho-alpha-D-ribose 1-diphosphate</name>
        <dbReference type="ChEBI" id="CHEBI:58017"/>
    </ligand>
</feature>
<feature type="binding site" evidence="9">
    <location>
        <position position="186"/>
    </location>
    <ligand>
        <name>anthranilate</name>
        <dbReference type="ChEBI" id="CHEBI:16567"/>
        <label>2</label>
    </ligand>
</feature>
<evidence type="ECO:0000256" key="3">
    <source>
        <dbReference type="ARBA" id="ARBA00022676"/>
    </source>
</evidence>
<dbReference type="InterPro" id="IPR000312">
    <property type="entry name" value="Glycosyl_Trfase_fam3"/>
</dbReference>
<dbReference type="Pfam" id="PF00591">
    <property type="entry name" value="Glycos_transf_3"/>
    <property type="match status" value="1"/>
</dbReference>
<feature type="binding site" evidence="9">
    <location>
        <position position="100"/>
    </location>
    <ligand>
        <name>5-phospho-alpha-D-ribose 1-diphosphate</name>
        <dbReference type="ChEBI" id="CHEBI:58017"/>
    </ligand>
</feature>
<comment type="caution">
    <text evidence="12">The sequence shown here is derived from an EMBL/GenBank/DDBJ whole genome shotgun (WGS) entry which is preliminary data.</text>
</comment>
<dbReference type="InterPro" id="IPR035902">
    <property type="entry name" value="Nuc_phospho_transferase"/>
</dbReference>
<keyword evidence="3 9" id="KW-0328">Glycosyltransferase</keyword>
<feature type="binding site" evidence="9">
    <location>
        <begin position="110"/>
        <end position="113"/>
    </location>
    <ligand>
        <name>5-phospho-alpha-D-ribose 1-diphosphate</name>
        <dbReference type="ChEBI" id="CHEBI:58017"/>
    </ligand>
</feature>
<evidence type="ECO:0000256" key="7">
    <source>
        <dbReference type="ARBA" id="ARBA00052328"/>
    </source>
</evidence>
<feature type="binding site" evidence="9">
    <location>
        <position position="246"/>
    </location>
    <ligand>
        <name>Mg(2+)</name>
        <dbReference type="ChEBI" id="CHEBI:18420"/>
        <label>2</label>
    </ligand>
</feature>